<dbReference type="EMBL" id="MHFR01000063">
    <property type="protein sequence ID" value="OGW95458.1"/>
    <property type="molecule type" value="Genomic_DNA"/>
</dbReference>
<protein>
    <recommendedName>
        <fullName evidence="1">HTH arsR-type domain-containing protein</fullName>
    </recommendedName>
</protein>
<dbReference type="Proteomes" id="UP000178187">
    <property type="component" value="Unassembled WGS sequence"/>
</dbReference>
<organism evidence="2 3">
    <name type="scientific">Candidatus Danuiimicrobium aquiferis</name>
    <dbReference type="NCBI Taxonomy" id="1801832"/>
    <lineage>
        <taxon>Bacteria</taxon>
        <taxon>Pseudomonadati</taxon>
        <taxon>Candidatus Omnitrophota</taxon>
        <taxon>Candidatus Danuiimicrobium</taxon>
    </lineage>
</organism>
<dbReference type="InterPro" id="IPR036388">
    <property type="entry name" value="WH-like_DNA-bd_sf"/>
</dbReference>
<evidence type="ECO:0000313" key="3">
    <source>
        <dbReference type="Proteomes" id="UP000178187"/>
    </source>
</evidence>
<proteinExistence type="predicted"/>
<dbReference type="GO" id="GO:0016779">
    <property type="term" value="F:nucleotidyltransferase activity"/>
    <property type="evidence" value="ECO:0007669"/>
    <property type="project" value="InterPro"/>
</dbReference>
<evidence type="ECO:0000313" key="2">
    <source>
        <dbReference type="EMBL" id="OGW95458.1"/>
    </source>
</evidence>
<dbReference type="SUPFAM" id="SSF81301">
    <property type="entry name" value="Nucleotidyltransferase"/>
    <property type="match status" value="1"/>
</dbReference>
<gene>
    <name evidence="2" type="ORF">A3G33_10805</name>
</gene>
<dbReference type="CDD" id="cd05403">
    <property type="entry name" value="NT_KNTase_like"/>
    <property type="match status" value="1"/>
</dbReference>
<accession>A0A1G1KRC3</accession>
<dbReference type="AlphaFoldDB" id="A0A1G1KRC3"/>
<dbReference type="PROSITE" id="PS50987">
    <property type="entry name" value="HTH_ARSR_2"/>
    <property type="match status" value="1"/>
</dbReference>
<dbReference type="InterPro" id="IPR043519">
    <property type="entry name" value="NT_sf"/>
</dbReference>
<dbReference type="Gene3D" id="3.30.460.10">
    <property type="entry name" value="Beta Polymerase, domain 2"/>
    <property type="match status" value="1"/>
</dbReference>
<dbReference type="Gene3D" id="1.10.10.10">
    <property type="entry name" value="Winged helix-like DNA-binding domain superfamily/Winged helix DNA-binding domain"/>
    <property type="match status" value="1"/>
</dbReference>
<dbReference type="Pfam" id="PF01909">
    <property type="entry name" value="NTP_transf_2"/>
    <property type="match status" value="1"/>
</dbReference>
<comment type="caution">
    <text evidence="2">The sequence shown here is derived from an EMBL/GenBank/DDBJ whole genome shotgun (WGS) entry which is preliminary data.</text>
</comment>
<dbReference type="GO" id="GO:0003700">
    <property type="term" value="F:DNA-binding transcription factor activity"/>
    <property type="evidence" value="ECO:0007669"/>
    <property type="project" value="InterPro"/>
</dbReference>
<sequence length="188" mass="21242">MITHLISSELRRKLLTHYFSHPDGKYYVRELGVLLNLDPGNLSKELRIFEKEGLFHVEKKGNLKFYVLNSGCPLYGDLKQVIFKTTGVEGSLRSVVDRFEDVALAFIYGSYAKGGEKAGSDIDVVIVGSPERRRLTSEIRKLEELLGREINFNLYAEEEFKNKSAEKGSFLAEVVRGKKIILKGNLNG</sequence>
<dbReference type="SUPFAM" id="SSF46785">
    <property type="entry name" value="Winged helix' DNA-binding domain"/>
    <property type="match status" value="1"/>
</dbReference>
<dbReference type="InterPro" id="IPR002934">
    <property type="entry name" value="Polymerase_NTP_transf_dom"/>
</dbReference>
<dbReference type="InterPro" id="IPR001845">
    <property type="entry name" value="HTH_ArsR_DNA-bd_dom"/>
</dbReference>
<evidence type="ECO:0000259" key="1">
    <source>
        <dbReference type="PROSITE" id="PS50987"/>
    </source>
</evidence>
<dbReference type="InterPro" id="IPR036390">
    <property type="entry name" value="WH_DNA-bd_sf"/>
</dbReference>
<reference evidence="2 3" key="1">
    <citation type="journal article" date="2016" name="Nat. Commun.">
        <title>Thousands of microbial genomes shed light on interconnected biogeochemical processes in an aquifer system.</title>
        <authorList>
            <person name="Anantharaman K."/>
            <person name="Brown C.T."/>
            <person name="Hug L.A."/>
            <person name="Sharon I."/>
            <person name="Castelle C.J."/>
            <person name="Probst A.J."/>
            <person name="Thomas B.C."/>
            <person name="Singh A."/>
            <person name="Wilkins M.J."/>
            <person name="Karaoz U."/>
            <person name="Brodie E.L."/>
            <person name="Williams K.H."/>
            <person name="Hubbard S.S."/>
            <person name="Banfield J.F."/>
        </authorList>
    </citation>
    <scope>NUCLEOTIDE SEQUENCE [LARGE SCALE GENOMIC DNA]</scope>
</reference>
<feature type="domain" description="HTH arsR-type" evidence="1">
    <location>
        <begin position="1"/>
        <end position="89"/>
    </location>
</feature>
<name>A0A1G1KRC3_9BACT</name>